<dbReference type="SUPFAM" id="SSF54106">
    <property type="entry name" value="LysM domain"/>
    <property type="match status" value="1"/>
</dbReference>
<dbReference type="Gene3D" id="3.10.350.10">
    <property type="entry name" value="LysM domain"/>
    <property type="match status" value="1"/>
</dbReference>
<dbReference type="CDD" id="cd00118">
    <property type="entry name" value="LysM"/>
    <property type="match status" value="1"/>
</dbReference>
<gene>
    <name evidence="2" type="ORF">MNBD_CHLOROFLEXI01-3003</name>
</gene>
<sequence>MRRTYLIFLTLSLLGMVACQTAVLPEDVPTETAVFTVEPQIGVSFVTRAVPTTAVLQTTPTPLPTATATPTATPVVYKIASGDTVLGVAIQRGTTVEEILTLNPGIVPENLQIGQSIILPPPATAIALAAQGTRVPLQVAVTKINAYKTPIGSLWLLGEVTNEGSDPVENIQVEIGLLAADGRSLGSATAWVATSIILPGERGPFAVLVDEPPADFAQPVVSVVGGQHLVELGTRYLDVALLDSEIELKSSGAVLSGLVRNDGAEVASNVQIIATFYDEQGNVTGFQQQVVAERLEVGEERPFLLESTPPGGETVNYALYIEARSDLAGATVPLPKQ</sequence>
<dbReference type="InterPro" id="IPR036779">
    <property type="entry name" value="LysM_dom_sf"/>
</dbReference>
<dbReference type="InterPro" id="IPR047676">
    <property type="entry name" value="FxLYD_dom"/>
</dbReference>
<dbReference type="InterPro" id="IPR018392">
    <property type="entry name" value="LysM"/>
</dbReference>
<dbReference type="NCBIfam" id="NF038353">
    <property type="entry name" value="FxLYD_dom"/>
    <property type="match status" value="2"/>
</dbReference>
<accession>A0A3B0V4L2</accession>
<dbReference type="Pfam" id="PF01476">
    <property type="entry name" value="LysM"/>
    <property type="match status" value="1"/>
</dbReference>
<evidence type="ECO:0000313" key="2">
    <source>
        <dbReference type="EMBL" id="VAW31779.1"/>
    </source>
</evidence>
<dbReference type="AlphaFoldDB" id="A0A3B0V4L2"/>
<proteinExistence type="predicted"/>
<organism evidence="2">
    <name type="scientific">hydrothermal vent metagenome</name>
    <dbReference type="NCBI Taxonomy" id="652676"/>
    <lineage>
        <taxon>unclassified sequences</taxon>
        <taxon>metagenomes</taxon>
        <taxon>ecological metagenomes</taxon>
    </lineage>
</organism>
<name>A0A3B0V4L2_9ZZZZ</name>
<dbReference type="EMBL" id="UOEU01000287">
    <property type="protein sequence ID" value="VAW31779.1"/>
    <property type="molecule type" value="Genomic_DNA"/>
</dbReference>
<dbReference type="PROSITE" id="PS51782">
    <property type="entry name" value="LYSM"/>
    <property type="match status" value="1"/>
</dbReference>
<protein>
    <recommendedName>
        <fullName evidence="1">LysM domain-containing protein</fullName>
    </recommendedName>
</protein>
<reference evidence="2" key="1">
    <citation type="submission" date="2018-06" db="EMBL/GenBank/DDBJ databases">
        <authorList>
            <person name="Zhirakovskaya E."/>
        </authorList>
    </citation>
    <scope>NUCLEOTIDE SEQUENCE</scope>
</reference>
<evidence type="ECO:0000259" key="1">
    <source>
        <dbReference type="PROSITE" id="PS51782"/>
    </source>
</evidence>
<dbReference type="PROSITE" id="PS51257">
    <property type="entry name" value="PROKAR_LIPOPROTEIN"/>
    <property type="match status" value="1"/>
</dbReference>
<dbReference type="SMART" id="SM00257">
    <property type="entry name" value="LysM"/>
    <property type="match status" value="1"/>
</dbReference>
<feature type="domain" description="LysM" evidence="1">
    <location>
        <begin position="75"/>
        <end position="119"/>
    </location>
</feature>